<reference evidence="2 3" key="1">
    <citation type="submission" date="2015-06" db="EMBL/GenBank/DDBJ databases">
        <title>Draft genome of the moderately acidophilic sulfate reducer Candidatus Desulfosporosinus acididurans strain M1.</title>
        <authorList>
            <person name="Poehlein A."/>
            <person name="Petzsch P."/>
            <person name="Johnson B.D."/>
            <person name="Schloemann M."/>
            <person name="Daniel R."/>
            <person name="Muehling M."/>
        </authorList>
    </citation>
    <scope>NUCLEOTIDE SEQUENCE [LARGE SCALE GENOMIC DNA]</scope>
    <source>
        <strain evidence="2 3">M1</strain>
    </source>
</reference>
<feature type="transmembrane region" description="Helical" evidence="1">
    <location>
        <begin position="40"/>
        <end position="57"/>
    </location>
</feature>
<keyword evidence="1" id="KW-1133">Transmembrane helix</keyword>
<sequence>MVLNNIKAFLLHLGLDVMVLFFFSPIMGKFFSSSTVVPRLFGLLSVVLCICLGLLLTPKGTKYKNFLSCILPAIIGFLVWLYCYVNWPDSFNSNDPSGWRLVYAYYTCDSNWMVGFLDNTGRLFYNANLAPLFSFIPSFLLFIGLELKARIIKR</sequence>
<feature type="transmembrane region" description="Helical" evidence="1">
    <location>
        <begin position="69"/>
        <end position="87"/>
    </location>
</feature>
<feature type="transmembrane region" description="Helical" evidence="1">
    <location>
        <begin position="123"/>
        <end position="145"/>
    </location>
</feature>
<dbReference type="EMBL" id="LDZY01000007">
    <property type="protein sequence ID" value="KLU65764.1"/>
    <property type="molecule type" value="Genomic_DNA"/>
</dbReference>
<dbReference type="Proteomes" id="UP000036356">
    <property type="component" value="Unassembled WGS sequence"/>
</dbReference>
<feature type="transmembrane region" description="Helical" evidence="1">
    <location>
        <begin position="9"/>
        <end position="28"/>
    </location>
</feature>
<accession>A0A0J1FQJ4</accession>
<dbReference type="PATRIC" id="fig|476652.3.peg.2488"/>
<evidence type="ECO:0000256" key="1">
    <source>
        <dbReference type="SAM" id="Phobius"/>
    </source>
</evidence>
<gene>
    <name evidence="2" type="ORF">DEAC_c23940</name>
</gene>
<keyword evidence="1" id="KW-0472">Membrane</keyword>
<name>A0A0J1FQJ4_9FIRM</name>
<proteinExistence type="predicted"/>
<keyword evidence="1" id="KW-0812">Transmembrane</keyword>
<comment type="caution">
    <text evidence="2">The sequence shown here is derived from an EMBL/GenBank/DDBJ whole genome shotgun (WGS) entry which is preliminary data.</text>
</comment>
<dbReference type="AlphaFoldDB" id="A0A0J1FQJ4"/>
<evidence type="ECO:0000313" key="2">
    <source>
        <dbReference type="EMBL" id="KLU65764.1"/>
    </source>
</evidence>
<protein>
    <submittedName>
        <fullName evidence="2">Uncharacterized protein</fullName>
    </submittedName>
</protein>
<organism evidence="2 3">
    <name type="scientific">Desulfosporosinus acididurans</name>
    <dbReference type="NCBI Taxonomy" id="476652"/>
    <lineage>
        <taxon>Bacteria</taxon>
        <taxon>Bacillati</taxon>
        <taxon>Bacillota</taxon>
        <taxon>Clostridia</taxon>
        <taxon>Eubacteriales</taxon>
        <taxon>Desulfitobacteriaceae</taxon>
        <taxon>Desulfosporosinus</taxon>
    </lineage>
</organism>
<evidence type="ECO:0000313" key="3">
    <source>
        <dbReference type="Proteomes" id="UP000036356"/>
    </source>
</evidence>
<keyword evidence="3" id="KW-1185">Reference proteome</keyword>